<evidence type="ECO:0000313" key="4">
    <source>
        <dbReference type="EMBL" id="KAL1297988.1"/>
    </source>
</evidence>
<feature type="chain" id="PRO_5046421048" description="WSC domain-containing protein" evidence="2">
    <location>
        <begin position="19"/>
        <end position="506"/>
    </location>
</feature>
<keyword evidence="2" id="KW-0732">Signal</keyword>
<dbReference type="SUPFAM" id="SSF53474">
    <property type="entry name" value="alpha/beta-Hydrolases"/>
    <property type="match status" value="1"/>
</dbReference>
<dbReference type="InterPro" id="IPR002889">
    <property type="entry name" value="WSC_carb-bd"/>
</dbReference>
<dbReference type="PANTHER" id="PTHR35560:SF3">
    <property type="entry name" value="PEPTIDASE S9 PROLYL OLIGOPEPTIDASE CATALYTIC DOMAIN-CONTAINING PROTEIN"/>
    <property type="match status" value="1"/>
</dbReference>
<feature type="signal peptide" evidence="2">
    <location>
        <begin position="1"/>
        <end position="18"/>
    </location>
</feature>
<dbReference type="EMBL" id="JBFMKM010000014">
    <property type="protein sequence ID" value="KAL1297988.1"/>
    <property type="molecule type" value="Genomic_DNA"/>
</dbReference>
<dbReference type="Proteomes" id="UP001562354">
    <property type="component" value="Unassembled WGS sequence"/>
</dbReference>
<dbReference type="RefSeq" id="XP_069197670.1">
    <property type="nucleotide sequence ID" value="XM_069346457.1"/>
</dbReference>
<organism evidence="4 5">
    <name type="scientific">Neodothiora populina</name>
    <dbReference type="NCBI Taxonomy" id="2781224"/>
    <lineage>
        <taxon>Eukaryota</taxon>
        <taxon>Fungi</taxon>
        <taxon>Dikarya</taxon>
        <taxon>Ascomycota</taxon>
        <taxon>Pezizomycotina</taxon>
        <taxon>Dothideomycetes</taxon>
        <taxon>Dothideomycetidae</taxon>
        <taxon>Dothideales</taxon>
        <taxon>Dothioraceae</taxon>
        <taxon>Neodothiora</taxon>
    </lineage>
</organism>
<comment type="caution">
    <text evidence="4">The sequence shown here is derived from an EMBL/GenBank/DDBJ whole genome shotgun (WGS) entry which is preliminary data.</text>
</comment>
<proteinExistence type="predicted"/>
<evidence type="ECO:0000256" key="1">
    <source>
        <dbReference type="SAM" id="MobiDB-lite"/>
    </source>
</evidence>
<keyword evidence="5" id="KW-1185">Reference proteome</keyword>
<reference evidence="4 5" key="1">
    <citation type="submission" date="2024-07" db="EMBL/GenBank/DDBJ databases">
        <title>Draft sequence of the Neodothiora populina.</title>
        <authorList>
            <person name="Drown D.D."/>
            <person name="Schuette U.S."/>
            <person name="Buechlein A.B."/>
            <person name="Rusch D.R."/>
            <person name="Winton L.W."/>
            <person name="Adams G.A."/>
        </authorList>
    </citation>
    <scope>NUCLEOTIDE SEQUENCE [LARGE SCALE GENOMIC DNA]</scope>
    <source>
        <strain evidence="4 5">CPC 39397</strain>
    </source>
</reference>
<dbReference type="PROSITE" id="PS51212">
    <property type="entry name" value="WSC"/>
    <property type="match status" value="1"/>
</dbReference>
<feature type="domain" description="WSC" evidence="3">
    <location>
        <begin position="405"/>
        <end position="501"/>
    </location>
</feature>
<dbReference type="PANTHER" id="PTHR35560">
    <property type="entry name" value="BLL0132 PROTEIN"/>
    <property type="match status" value="1"/>
</dbReference>
<evidence type="ECO:0000256" key="2">
    <source>
        <dbReference type="SAM" id="SignalP"/>
    </source>
</evidence>
<evidence type="ECO:0000313" key="5">
    <source>
        <dbReference type="Proteomes" id="UP001562354"/>
    </source>
</evidence>
<sequence>MQLSISLLIALGAGCATAQQYAGDVISAYLPTIDRAEVAFFKIPDPSDVNNNLTLINYYGHGSNGGRIVESKIERAVIVLHGLLRDPWNYQNDLMNALDTVTDPNINHDTVATMAPYFANGDDKGYGYPWTDGLKAGQGSTSNALVWPGSSWSAGADNRYPHNSRNTSSFFVLDTLVKYFDDTSLFPNMKQIVLVGHSMGGQMVQRYAAVGDQLNTNSPVTYWVGNPNSLSWLSEDRPLSHANCPDYDDYREGYTNYTEYGMTYGTPLVNQGREAILANFNTKQVAWARGLLDHGDHSEDCAPYSTGEDRNERFFYFIKQFQPSCANPSGKNCDTVDLINVSHDNGQMFKSSAGIARLFTDNFYGDGKRSYDQGYPRLQNGDDPYPDPSHAGENGVTNYNTYAGGMTYQGCWTNQVPVTAAALPTLLYDNSGNSIEGCASGCAGAGFTIAGVQNATQCYCGNTLNSQSAVLTVDNACRLACAGSTGEICGGPNRLSLFSNGYPKFT</sequence>
<dbReference type="GeneID" id="95980194"/>
<dbReference type="Gene3D" id="3.40.50.1820">
    <property type="entry name" value="alpha/beta hydrolase"/>
    <property type="match status" value="1"/>
</dbReference>
<dbReference type="Pfam" id="PF01822">
    <property type="entry name" value="WSC"/>
    <property type="match status" value="1"/>
</dbReference>
<gene>
    <name evidence="4" type="ORF">AAFC00_006495</name>
</gene>
<dbReference type="InterPro" id="IPR029058">
    <property type="entry name" value="AB_hydrolase_fold"/>
</dbReference>
<accession>A0ABR3P5E7</accession>
<feature type="region of interest" description="Disordered" evidence="1">
    <location>
        <begin position="373"/>
        <end position="393"/>
    </location>
</feature>
<protein>
    <recommendedName>
        <fullName evidence="3">WSC domain-containing protein</fullName>
    </recommendedName>
</protein>
<name>A0ABR3P5E7_9PEZI</name>
<evidence type="ECO:0000259" key="3">
    <source>
        <dbReference type="PROSITE" id="PS51212"/>
    </source>
</evidence>
<dbReference type="SMART" id="SM00321">
    <property type="entry name" value="WSC"/>
    <property type="match status" value="1"/>
</dbReference>